<sequence>MGKQLEDVDKKVRELVDSSGKAFEDTATARNQIQQVIKSMPELKEEWEDSQKRIEQTIANVKETRSKLALLKEKVILARDKANRVKLGAHFERGSYLELPLPQTSDDFAEVTDVRFFFRTRERNGFLFFLGSSNAQLAGEFLGIELENERPKMTLNLGGKAANLSHLSTPNIELIGGKSILNFFDDLRHLFVGGIPPTFLLPSALQQRHFTGDLDKLSVNGELIGFWNSEKSHGVSGSEMRQLPDSEKIAENEVTFNGRGYLQMDVGPWNPRKRTAIILSFLSYSPDGLLFFVGKDRDQLVLELVGGRVSLL</sequence>
<dbReference type="CDD" id="cd00110">
    <property type="entry name" value="LamG"/>
    <property type="match status" value="2"/>
</dbReference>
<feature type="domain" description="Laminin G" evidence="2">
    <location>
        <begin position="110"/>
        <end position="222"/>
    </location>
</feature>
<dbReference type="WBParaSite" id="scaffold19573_cov177.g19264">
    <property type="protein sequence ID" value="scaffold19573_cov177.g19264"/>
    <property type="gene ID" value="scaffold19573_cov177.g19264"/>
</dbReference>
<accession>A0A915LY77</accession>
<dbReference type="GO" id="GO:0007155">
    <property type="term" value="P:cell adhesion"/>
    <property type="evidence" value="ECO:0007669"/>
    <property type="project" value="InterPro"/>
</dbReference>
<protein>
    <submittedName>
        <fullName evidence="4">Laminin G domain-containing protein</fullName>
    </submittedName>
</protein>
<dbReference type="GO" id="GO:0016020">
    <property type="term" value="C:membrane"/>
    <property type="evidence" value="ECO:0007669"/>
    <property type="project" value="UniProtKB-SubCell"/>
</dbReference>
<evidence type="ECO:0000313" key="3">
    <source>
        <dbReference type="Proteomes" id="UP000887561"/>
    </source>
</evidence>
<evidence type="ECO:0000313" key="4">
    <source>
        <dbReference type="WBParaSite" id="scaffold19573_cov177.g19264"/>
    </source>
</evidence>
<dbReference type="InterPro" id="IPR001791">
    <property type="entry name" value="Laminin_G"/>
</dbReference>
<evidence type="ECO:0000256" key="1">
    <source>
        <dbReference type="SAM" id="Coils"/>
    </source>
</evidence>
<dbReference type="InterPro" id="IPR013320">
    <property type="entry name" value="ConA-like_dom_sf"/>
</dbReference>
<name>A0A915LY77_MELJA</name>
<dbReference type="InterPro" id="IPR050372">
    <property type="entry name" value="Neurexin-related_CASP"/>
</dbReference>
<keyword evidence="3" id="KW-1185">Reference proteome</keyword>
<feature type="coiled-coil region" evidence="1">
    <location>
        <begin position="44"/>
        <end position="74"/>
    </location>
</feature>
<dbReference type="InterPro" id="IPR010307">
    <property type="entry name" value="Laminin_dom_II"/>
</dbReference>
<dbReference type="AlphaFoldDB" id="A0A915LY77"/>
<dbReference type="Pfam" id="PF06009">
    <property type="entry name" value="Laminin_II"/>
    <property type="match status" value="1"/>
</dbReference>
<dbReference type="PANTHER" id="PTHR15036:SF85">
    <property type="entry name" value="SP2353, ISOFORM A"/>
    <property type="match status" value="1"/>
</dbReference>
<dbReference type="SUPFAM" id="SSF49899">
    <property type="entry name" value="Concanavalin A-like lectins/glucanases"/>
    <property type="match status" value="2"/>
</dbReference>
<dbReference type="SMART" id="SM00282">
    <property type="entry name" value="LamG"/>
    <property type="match status" value="1"/>
</dbReference>
<keyword evidence="1" id="KW-0175">Coiled coil</keyword>
<dbReference type="PANTHER" id="PTHR15036">
    <property type="entry name" value="PIKACHURIN-LIKE PROTEIN"/>
    <property type="match status" value="1"/>
</dbReference>
<reference evidence="4" key="1">
    <citation type="submission" date="2022-11" db="UniProtKB">
        <authorList>
            <consortium name="WormBaseParasite"/>
        </authorList>
    </citation>
    <scope>IDENTIFICATION</scope>
</reference>
<dbReference type="Pfam" id="PF02210">
    <property type="entry name" value="Laminin_G_2"/>
    <property type="match status" value="1"/>
</dbReference>
<proteinExistence type="predicted"/>
<dbReference type="Proteomes" id="UP000887561">
    <property type="component" value="Unplaced"/>
</dbReference>
<organism evidence="3 4">
    <name type="scientific">Meloidogyne javanica</name>
    <name type="common">Root-knot nematode worm</name>
    <dbReference type="NCBI Taxonomy" id="6303"/>
    <lineage>
        <taxon>Eukaryota</taxon>
        <taxon>Metazoa</taxon>
        <taxon>Ecdysozoa</taxon>
        <taxon>Nematoda</taxon>
        <taxon>Chromadorea</taxon>
        <taxon>Rhabditida</taxon>
        <taxon>Tylenchina</taxon>
        <taxon>Tylenchomorpha</taxon>
        <taxon>Tylenchoidea</taxon>
        <taxon>Meloidogynidae</taxon>
        <taxon>Meloidogyninae</taxon>
        <taxon>Meloidogyne</taxon>
        <taxon>Meloidogyne incognita group</taxon>
    </lineage>
</organism>
<dbReference type="Gene3D" id="2.60.120.200">
    <property type="match status" value="3"/>
</dbReference>
<evidence type="ECO:0000259" key="2">
    <source>
        <dbReference type="SMART" id="SM00282"/>
    </source>
</evidence>